<gene>
    <name evidence="2" type="ORF">PanWU01x14_030250</name>
</gene>
<organism evidence="2 3">
    <name type="scientific">Parasponia andersonii</name>
    <name type="common">Sponia andersonii</name>
    <dbReference type="NCBI Taxonomy" id="3476"/>
    <lineage>
        <taxon>Eukaryota</taxon>
        <taxon>Viridiplantae</taxon>
        <taxon>Streptophyta</taxon>
        <taxon>Embryophyta</taxon>
        <taxon>Tracheophyta</taxon>
        <taxon>Spermatophyta</taxon>
        <taxon>Magnoliopsida</taxon>
        <taxon>eudicotyledons</taxon>
        <taxon>Gunneridae</taxon>
        <taxon>Pentapetalae</taxon>
        <taxon>rosids</taxon>
        <taxon>fabids</taxon>
        <taxon>Rosales</taxon>
        <taxon>Cannabaceae</taxon>
        <taxon>Parasponia</taxon>
    </lineage>
</organism>
<reference evidence="3" key="1">
    <citation type="submission" date="2016-06" db="EMBL/GenBank/DDBJ databases">
        <title>Parallel loss of symbiosis genes in relatives of nitrogen-fixing non-legume Parasponia.</title>
        <authorList>
            <person name="Van Velzen R."/>
            <person name="Holmer R."/>
            <person name="Bu F."/>
            <person name="Rutten L."/>
            <person name="Van Zeijl A."/>
            <person name="Liu W."/>
            <person name="Santuari L."/>
            <person name="Cao Q."/>
            <person name="Sharma T."/>
            <person name="Shen D."/>
            <person name="Roswanjaya Y."/>
            <person name="Wardhani T."/>
            <person name="Kalhor M.S."/>
            <person name="Jansen J."/>
            <person name="Van den Hoogen J."/>
            <person name="Gungor B."/>
            <person name="Hartog M."/>
            <person name="Hontelez J."/>
            <person name="Verver J."/>
            <person name="Yang W.-C."/>
            <person name="Schijlen E."/>
            <person name="Repin R."/>
            <person name="Schilthuizen M."/>
            <person name="Schranz E."/>
            <person name="Heidstra R."/>
            <person name="Miyata K."/>
            <person name="Fedorova E."/>
            <person name="Kohlen W."/>
            <person name="Bisseling T."/>
            <person name="Smit S."/>
            <person name="Geurts R."/>
        </authorList>
    </citation>
    <scope>NUCLEOTIDE SEQUENCE [LARGE SCALE GENOMIC DNA]</scope>
    <source>
        <strain evidence="3">cv. WU1-14</strain>
    </source>
</reference>
<evidence type="ECO:0000313" key="3">
    <source>
        <dbReference type="Proteomes" id="UP000237105"/>
    </source>
</evidence>
<name>A0A2P5DUQ5_PARAD</name>
<proteinExistence type="predicted"/>
<evidence type="ECO:0000256" key="1">
    <source>
        <dbReference type="SAM" id="MobiDB-lite"/>
    </source>
</evidence>
<feature type="region of interest" description="Disordered" evidence="1">
    <location>
        <begin position="1"/>
        <end position="38"/>
    </location>
</feature>
<accession>A0A2P5DUQ5</accession>
<dbReference type="AlphaFoldDB" id="A0A2P5DUQ5"/>
<feature type="non-terminal residue" evidence="2">
    <location>
        <position position="78"/>
    </location>
</feature>
<evidence type="ECO:0000313" key="2">
    <source>
        <dbReference type="EMBL" id="PON77016.1"/>
    </source>
</evidence>
<feature type="compositionally biased region" description="Basic residues" evidence="1">
    <location>
        <begin position="1"/>
        <end position="13"/>
    </location>
</feature>
<dbReference type="Proteomes" id="UP000237105">
    <property type="component" value="Unassembled WGS sequence"/>
</dbReference>
<protein>
    <submittedName>
        <fullName evidence="2">Uncharacterized protein</fullName>
    </submittedName>
</protein>
<dbReference type="EMBL" id="JXTB01000015">
    <property type="protein sequence ID" value="PON77016.1"/>
    <property type="molecule type" value="Genomic_DNA"/>
</dbReference>
<sequence length="78" mass="9427">MSDRRRNLRRRRLPMQPTDEASWCDAEAAPPVPGHRRRLQRWKSSKRLNRIFGIQRRFRPPFDLQPVPLESSHCKDHQ</sequence>
<keyword evidence="3" id="KW-1185">Reference proteome</keyword>
<comment type="caution">
    <text evidence="2">The sequence shown here is derived from an EMBL/GenBank/DDBJ whole genome shotgun (WGS) entry which is preliminary data.</text>
</comment>